<feature type="compositionally biased region" description="Basic and acidic residues" evidence="1">
    <location>
        <begin position="1003"/>
        <end position="1035"/>
    </location>
</feature>
<feature type="region of interest" description="Disordered" evidence="1">
    <location>
        <begin position="948"/>
        <end position="1047"/>
    </location>
</feature>
<evidence type="ECO:0000313" key="4">
    <source>
        <dbReference type="Proteomes" id="UP001141327"/>
    </source>
</evidence>
<dbReference type="EMBL" id="JAPMOS010000072">
    <property type="protein sequence ID" value="KAJ4456388.1"/>
    <property type="molecule type" value="Genomic_DNA"/>
</dbReference>
<keyword evidence="4" id="KW-1185">Reference proteome</keyword>
<feature type="domain" description="FANCI solenoid 1" evidence="2">
    <location>
        <begin position="74"/>
        <end position="197"/>
    </location>
</feature>
<accession>A0ABQ8UAQ9</accession>
<reference evidence="3" key="1">
    <citation type="journal article" date="2022" name="bioRxiv">
        <title>Genomics of Preaxostyla Flagellates Illuminates Evolutionary Transitions and the Path Towards Mitochondrial Loss.</title>
        <authorList>
            <person name="Novak L.V.F."/>
            <person name="Treitli S.C."/>
            <person name="Pyrih J."/>
            <person name="Halakuc P."/>
            <person name="Pipaliya S.V."/>
            <person name="Vacek V."/>
            <person name="Brzon O."/>
            <person name="Soukal P."/>
            <person name="Eme L."/>
            <person name="Dacks J.B."/>
            <person name="Karnkowska A."/>
            <person name="Elias M."/>
            <person name="Hampl V."/>
        </authorList>
    </citation>
    <scope>NUCLEOTIDE SEQUENCE</scope>
    <source>
        <strain evidence="3">RCP-MX</strain>
    </source>
</reference>
<evidence type="ECO:0000256" key="1">
    <source>
        <dbReference type="SAM" id="MobiDB-lite"/>
    </source>
</evidence>
<dbReference type="InterPro" id="IPR026171">
    <property type="entry name" value="FANCI"/>
</dbReference>
<gene>
    <name evidence="3" type="ORF">PAPYR_8431</name>
</gene>
<feature type="region of interest" description="Disordered" evidence="1">
    <location>
        <begin position="1064"/>
        <end position="1108"/>
    </location>
</feature>
<dbReference type="PANTHER" id="PTHR21818:SF0">
    <property type="entry name" value="FANCONI ANEMIA GROUP I PROTEIN"/>
    <property type="match status" value="1"/>
</dbReference>
<feature type="compositionally biased region" description="Low complexity" evidence="1">
    <location>
        <begin position="955"/>
        <end position="964"/>
    </location>
</feature>
<dbReference type="PANTHER" id="PTHR21818">
    <property type="entry name" value="BC025462 PROTEIN"/>
    <property type="match status" value="1"/>
</dbReference>
<comment type="caution">
    <text evidence="3">The sequence shown here is derived from an EMBL/GenBank/DDBJ whole genome shotgun (WGS) entry which is preliminary data.</text>
</comment>
<sequence>MADVALAKFGALHDADSEQRIALFRQAVEILKQLSDVSESQLQTCAEKLSVLSPPEAMVCGKILLDIILSWSPEQTSFSGVLDLLPPILSIASADASKEASCFQQYIIDQLCPTEDVPWPPSVLFPLVHMFRDLILTPGQLTQVLETLFCALPNPNQCCEGDIHLLPPLFYQLFLIAMPCKERVLTATVEYFRTLDEAIWRPGFFFFKTFVIFPFRLPSRSFTIPALTRRTSTPPAHTQEMGRVLLRLLKTHPRMICPFGCAVAMLALPEPRLLDQVVDLLCSLLRAQSKQADVLRAMELMPWIGPLPPAGGRDDGDGKAPLADCTSPFLDKYGLNPMMNTLSNPHCINTLFLRFTLGIHAVGEAMGLRIVRCGSELLDAAGRHSPGAAGDPAAVGAQLLLTAFAFHPHVREAVVEACLLRLQTATEMPDLMAGWVQLTARLFIEQRPLLLAMSRRGKDDVRLVSSSPPRDSLFYLMVRLINPFCHQHPPHPLSPFCPWLDPMRQPIHLQVLALTPFPSTPQPLHLQLVLALPGIPAPLARPLLLAMLPALQADEALRNHILATFRQALAARHLNGRLVAVEGLLLLMRACATGAAPAPARESVTGSQPSYAMASGTQPSYAMASGAHRSGNRVPKNQVQDQNRFDQQHVPMHIWRQAGMQRVSVWALISGLPDGGITQFTFLATGFLQVWALASQAISGLPGGGGTQLAAAGSQTQVEQILGVLRRALQQQPLVRTQLYSGLLAVCSAPQMRPLLPTVAALVLERLALYTEQPSFGTPAASLAPIVHSQAVVNPMASPILLRIDAALISPDAPAGIRTRVVEPLPALLATATGVSFMETLKTRRRGAGVKDEEPVPALEASLARLAIALSQSGLEDYRIDKAADFKEPHMAARGRMLRGCLEALLGHVLLRLDPTSALPPSDPPLTLPVLIGLYKLHDRIDTKLREAGVGGGLEDTTGGAEAAPGRKKKGEAPAKGGGDEDLGGAEEDGGGGGGCAEEAEEEKPKGAKEGKDGEGGKKRGGDGKGKRARDETKGSARQPVAAPVLPFQSVLSFLRLWLQDCKARSKDPKPGRSQDPEAAAPDREQNGQLTRQMKQIPRRRLAEGRPR</sequence>
<name>A0ABQ8UAQ9_9EUKA</name>
<organism evidence="3 4">
    <name type="scientific">Paratrimastix pyriformis</name>
    <dbReference type="NCBI Taxonomy" id="342808"/>
    <lineage>
        <taxon>Eukaryota</taxon>
        <taxon>Metamonada</taxon>
        <taxon>Preaxostyla</taxon>
        <taxon>Paratrimastigidae</taxon>
        <taxon>Paratrimastix</taxon>
    </lineage>
</organism>
<protein>
    <submittedName>
        <fullName evidence="3">Fanconi anemia group I protein</fullName>
    </submittedName>
</protein>
<evidence type="ECO:0000259" key="2">
    <source>
        <dbReference type="Pfam" id="PF14675"/>
    </source>
</evidence>
<evidence type="ECO:0000313" key="3">
    <source>
        <dbReference type="EMBL" id="KAJ4456388.1"/>
    </source>
</evidence>
<dbReference type="Pfam" id="PF14675">
    <property type="entry name" value="FANCI_S1"/>
    <property type="match status" value="1"/>
</dbReference>
<dbReference type="Proteomes" id="UP001141327">
    <property type="component" value="Unassembled WGS sequence"/>
</dbReference>
<dbReference type="InterPro" id="IPR029308">
    <property type="entry name" value="FANCI_S1"/>
</dbReference>
<proteinExistence type="predicted"/>
<feature type="compositionally biased region" description="Basic and acidic residues" evidence="1">
    <location>
        <begin position="1064"/>
        <end position="1086"/>
    </location>
</feature>
<feature type="compositionally biased region" description="Acidic residues" evidence="1">
    <location>
        <begin position="980"/>
        <end position="990"/>
    </location>
</feature>